<dbReference type="AlphaFoldDB" id="V6SS35"/>
<gene>
    <name evidence="2" type="ORF">FLJC2902T_08540</name>
</gene>
<dbReference type="Pfam" id="PF00144">
    <property type="entry name" value="Beta-lactamase"/>
    <property type="match status" value="1"/>
</dbReference>
<dbReference type="InterPro" id="IPR012338">
    <property type="entry name" value="Beta-lactam/transpept-like"/>
</dbReference>
<protein>
    <recommendedName>
        <fullName evidence="1">Beta-lactamase-related domain-containing protein</fullName>
    </recommendedName>
</protein>
<dbReference type="Proteomes" id="UP000018004">
    <property type="component" value="Unassembled WGS sequence"/>
</dbReference>
<feature type="domain" description="Beta-lactamase-related" evidence="1">
    <location>
        <begin position="28"/>
        <end position="338"/>
    </location>
</feature>
<dbReference type="EMBL" id="AVGG01000002">
    <property type="protein sequence ID" value="ESU29451.1"/>
    <property type="molecule type" value="Genomic_DNA"/>
</dbReference>
<dbReference type="PANTHER" id="PTHR46825:SF9">
    <property type="entry name" value="BETA-LACTAMASE-RELATED DOMAIN-CONTAINING PROTEIN"/>
    <property type="match status" value="1"/>
</dbReference>
<dbReference type="eggNOG" id="COG1680">
    <property type="taxonomic scope" value="Bacteria"/>
</dbReference>
<dbReference type="InterPro" id="IPR050491">
    <property type="entry name" value="AmpC-like"/>
</dbReference>
<dbReference type="SUPFAM" id="SSF56601">
    <property type="entry name" value="beta-lactamase/transpeptidase-like"/>
    <property type="match status" value="1"/>
</dbReference>
<accession>V6SS35</accession>
<reference evidence="2 3" key="1">
    <citation type="submission" date="2013-08" db="EMBL/GenBank/DDBJ databases">
        <title>Flavobacterium limnosediminis JC2902 genome sequencing.</title>
        <authorList>
            <person name="Lee K."/>
            <person name="Yi H."/>
            <person name="Park S."/>
            <person name="Chun J."/>
        </authorList>
    </citation>
    <scope>NUCLEOTIDE SEQUENCE [LARGE SCALE GENOMIC DNA]</scope>
    <source>
        <strain evidence="2 3">JC2902</strain>
    </source>
</reference>
<evidence type="ECO:0000313" key="2">
    <source>
        <dbReference type="EMBL" id="ESU29451.1"/>
    </source>
</evidence>
<dbReference type="STRING" id="1341181.FLJC2902T_08540"/>
<organism evidence="2 3">
    <name type="scientific">Flavobacterium limnosediminis JC2902</name>
    <dbReference type="NCBI Taxonomy" id="1341181"/>
    <lineage>
        <taxon>Bacteria</taxon>
        <taxon>Pseudomonadati</taxon>
        <taxon>Bacteroidota</taxon>
        <taxon>Flavobacteriia</taxon>
        <taxon>Flavobacteriales</taxon>
        <taxon>Flavobacteriaceae</taxon>
        <taxon>Flavobacterium</taxon>
    </lineage>
</organism>
<proteinExistence type="predicted"/>
<evidence type="ECO:0000313" key="3">
    <source>
        <dbReference type="Proteomes" id="UP000018004"/>
    </source>
</evidence>
<dbReference type="OrthoDB" id="9793489at2"/>
<dbReference type="Gene3D" id="3.40.710.10">
    <property type="entry name" value="DD-peptidase/beta-lactamase superfamily"/>
    <property type="match status" value="1"/>
</dbReference>
<comment type="caution">
    <text evidence="2">The sequence shown here is derived from an EMBL/GenBank/DDBJ whole genome shotgun (WGS) entry which is preliminary data.</text>
</comment>
<dbReference type="InterPro" id="IPR001466">
    <property type="entry name" value="Beta-lactam-related"/>
</dbReference>
<dbReference type="PATRIC" id="fig|1341181.4.peg.848"/>
<sequence>MRGFFILYLLLLTTQTTFSQMSTLGKIDELLKEYEKPNTPGLSIGVVQNGKLIYSKGIGFSTLEYNIKNSDSTVFSIASIAKQFTSACVWTLVRDKKIALDDDVRMYLPELPEYGEVIKIRHLLNHTSGFRDYNSLMYLMGFDYDTEYYDNQTLLQLACKQKGLNNIPGEKVIYGNTPYNLLAIIIERITKQNLHEYANENLFKPLGMSHTLIRTENNSLIKNRAVGYQSSDKGYLQFPRVQKSYGAGSMGSTVLDLVKWVEVLNGKNQKFTELTQFLTTCEMLPSGEKAHYGRGVMVDDYKGWKAISHSGYGLGGQSQLITLPEKQISVIIMTNLESINPTPISYKVLDLFLDAVNEKPTAKKKIFIPKSKDFHHFIGQYKELNSDMKMEILMENDTLKAKGAQSRKAIALQGCEPNKFHRINNESVKYEFFTEKNAPCDMMISFGGTPFYFKRAVFVNPQTVNLTEFVGSYSSEELGVTYRFFMKDNILLLSYRNHENIPLITVQKDEMGNGERALYHFVRNDKNEISGMLLFAEGTVREIRFEKNQ</sequence>
<keyword evidence="3" id="KW-1185">Reference proteome</keyword>
<evidence type="ECO:0000259" key="1">
    <source>
        <dbReference type="Pfam" id="PF00144"/>
    </source>
</evidence>
<dbReference type="RefSeq" id="WP_023578518.1">
    <property type="nucleotide sequence ID" value="NZ_AVGG01000002.1"/>
</dbReference>
<name>V6SS35_9FLAO</name>
<dbReference type="PANTHER" id="PTHR46825">
    <property type="entry name" value="D-ALANYL-D-ALANINE-CARBOXYPEPTIDASE/ENDOPEPTIDASE AMPH"/>
    <property type="match status" value="1"/>
</dbReference>